<evidence type="ECO:0000313" key="3">
    <source>
        <dbReference type="Proteomes" id="UP001190465"/>
    </source>
</evidence>
<feature type="compositionally biased region" description="Pro residues" evidence="1">
    <location>
        <begin position="27"/>
        <end position="38"/>
    </location>
</feature>
<gene>
    <name evidence="2" type="ORF">MU0053_003547</name>
</gene>
<feature type="region of interest" description="Disordered" evidence="1">
    <location>
        <begin position="25"/>
        <end position="47"/>
    </location>
</feature>
<accession>A0ABM9LZN7</accession>
<name>A0ABM9LZN7_9MYCO</name>
<evidence type="ECO:0000256" key="1">
    <source>
        <dbReference type="SAM" id="MobiDB-lite"/>
    </source>
</evidence>
<dbReference type="RefSeq" id="WP_308478925.1">
    <property type="nucleotide sequence ID" value="NZ_OY726397.1"/>
</dbReference>
<evidence type="ECO:0000313" key="2">
    <source>
        <dbReference type="EMBL" id="CAJ1507542.1"/>
    </source>
</evidence>
<reference evidence="2 3" key="1">
    <citation type="submission" date="2023-08" db="EMBL/GenBank/DDBJ databases">
        <authorList>
            <person name="Folkvardsen B D."/>
            <person name="Norman A."/>
        </authorList>
    </citation>
    <scope>NUCLEOTIDE SEQUENCE [LARGE SCALE GENOMIC DNA]</scope>
    <source>
        <strain evidence="2 3">Mu0053</strain>
    </source>
</reference>
<dbReference type="Pfam" id="PF20060">
    <property type="entry name" value="DUF6459"/>
    <property type="match status" value="1"/>
</dbReference>
<sequence>MTVASSPAPSAIVVPVVDYEPAIGTGPAPPAPPRPPTPRLRAVPAGAAAGPSEHLAAAAAFADAALRTVLEVIDRRRPPTQLRPLMPPGLADSVLAFTRGGRARDGAAVLRRARVQACDRAERTFEVAATYSRRNRLHAIACRVEWRRTTHGRRWQIVALHIG</sequence>
<dbReference type="Proteomes" id="UP001190465">
    <property type="component" value="Chromosome"/>
</dbReference>
<protein>
    <submittedName>
        <fullName evidence="2">Rv3235 family protein</fullName>
    </submittedName>
</protein>
<organism evidence="2 3">
    <name type="scientific">[Mycobacterium] burgundiense</name>
    <dbReference type="NCBI Taxonomy" id="3064286"/>
    <lineage>
        <taxon>Bacteria</taxon>
        <taxon>Bacillati</taxon>
        <taxon>Actinomycetota</taxon>
        <taxon>Actinomycetes</taxon>
        <taxon>Mycobacteriales</taxon>
        <taxon>Mycobacteriaceae</taxon>
        <taxon>Mycolicibacterium</taxon>
    </lineage>
</organism>
<dbReference type="InterPro" id="IPR045596">
    <property type="entry name" value="DUF6459"/>
</dbReference>
<proteinExistence type="predicted"/>
<dbReference type="EMBL" id="OY726397">
    <property type="protein sequence ID" value="CAJ1507542.1"/>
    <property type="molecule type" value="Genomic_DNA"/>
</dbReference>
<keyword evidence="3" id="KW-1185">Reference proteome</keyword>